<dbReference type="Pfam" id="PF00163">
    <property type="entry name" value="Ribosomal_S4"/>
    <property type="match status" value="1"/>
</dbReference>
<sequence length="212" mass="24415">MARHIGPVCRLCRREGEKLYLKGARCLSPKCALERRGIIPGQHGPNMRARRSKASDYSLQLREKQKMRRMYGLLEAQFRRYFREALKRRGVTGSELLILLERRLDNVVYRMGFAPSRAAARQLVNHAHLNVNDHPIDVPSYLVKPGDKISVREASRKLTYFKALMADKDAPPMPAWLSADRSTLTGIVQALPKREDIDVQLKEQLVVEYYSR</sequence>
<evidence type="ECO:0000256" key="8">
    <source>
        <dbReference type="ARBA" id="ARBA00035254"/>
    </source>
</evidence>
<name>A0A2M8QD65_9CHLR</name>
<dbReference type="AlphaFoldDB" id="A0A2M8QD65"/>
<dbReference type="SMART" id="SM00363">
    <property type="entry name" value="S4"/>
    <property type="match status" value="1"/>
</dbReference>
<reference evidence="13 14" key="1">
    <citation type="submission" date="2017-11" db="EMBL/GenBank/DDBJ databases">
        <title>Evolution of Phototrophy in the Chloroflexi Phylum Driven by Horizontal Gene Transfer.</title>
        <authorList>
            <person name="Ward L.M."/>
            <person name="Hemp J."/>
            <person name="Shih P.M."/>
            <person name="Mcglynn S.E."/>
            <person name="Fischer W."/>
        </authorList>
    </citation>
    <scope>NUCLEOTIDE SEQUENCE [LARGE SCALE GENOMIC DNA]</scope>
    <source>
        <strain evidence="13">JP3_7</strain>
    </source>
</reference>
<dbReference type="EMBL" id="PGTN01000036">
    <property type="protein sequence ID" value="PJF47755.1"/>
    <property type="molecule type" value="Genomic_DNA"/>
</dbReference>
<evidence type="ECO:0000259" key="11">
    <source>
        <dbReference type="SMART" id="SM00363"/>
    </source>
</evidence>
<dbReference type="NCBIfam" id="NF003717">
    <property type="entry name" value="PRK05327.1"/>
    <property type="match status" value="1"/>
</dbReference>
<comment type="function">
    <text evidence="9">With S5 and S12 plays an important role in translational accuracy.</text>
</comment>
<dbReference type="PANTHER" id="PTHR11831">
    <property type="entry name" value="30S 40S RIBOSOMAL PROTEIN"/>
    <property type="match status" value="1"/>
</dbReference>
<dbReference type="Gene3D" id="1.10.1050.10">
    <property type="entry name" value="Ribosomal Protein S4 Delta 41, Chain A, domain 1"/>
    <property type="match status" value="1"/>
</dbReference>
<proteinExistence type="inferred from homology"/>
<keyword evidence="4 9" id="KW-0694">RNA-binding</keyword>
<dbReference type="Gene3D" id="3.10.290.10">
    <property type="entry name" value="RNA-binding S4 domain"/>
    <property type="match status" value="1"/>
</dbReference>
<gene>
    <name evidence="9" type="primary">rpsD</name>
    <name evidence="13" type="ORF">CUN48_07045</name>
</gene>
<evidence type="ECO:0000256" key="10">
    <source>
        <dbReference type="RuleBase" id="RU003699"/>
    </source>
</evidence>
<dbReference type="InterPro" id="IPR001912">
    <property type="entry name" value="Ribosomal_uS4_N"/>
</dbReference>
<dbReference type="Proteomes" id="UP000230790">
    <property type="component" value="Unassembled WGS sequence"/>
</dbReference>
<evidence type="ECO:0000313" key="13">
    <source>
        <dbReference type="EMBL" id="PJF47755.1"/>
    </source>
</evidence>
<accession>A0A2M8QD65</accession>
<dbReference type="GO" id="GO:0019843">
    <property type="term" value="F:rRNA binding"/>
    <property type="evidence" value="ECO:0007669"/>
    <property type="project" value="UniProtKB-UniRule"/>
</dbReference>
<comment type="subunit">
    <text evidence="7 9">Part of the 30S ribosomal subunit. Contacts protein S5. The interaction surface between S4 and S5 is involved in control of translational fidelity.</text>
</comment>
<dbReference type="CDD" id="cd00165">
    <property type="entry name" value="S4"/>
    <property type="match status" value="1"/>
</dbReference>
<keyword evidence="6 9" id="KW-0687">Ribonucleoprotein</keyword>
<dbReference type="PROSITE" id="PS50889">
    <property type="entry name" value="S4"/>
    <property type="match status" value="1"/>
</dbReference>
<keyword evidence="5 9" id="KW-0689">Ribosomal protein</keyword>
<dbReference type="GO" id="GO:0042274">
    <property type="term" value="P:ribosomal small subunit biogenesis"/>
    <property type="evidence" value="ECO:0007669"/>
    <property type="project" value="TreeGrafter"/>
</dbReference>
<dbReference type="GO" id="GO:0003735">
    <property type="term" value="F:structural constituent of ribosome"/>
    <property type="evidence" value="ECO:0007669"/>
    <property type="project" value="InterPro"/>
</dbReference>
<dbReference type="InterPro" id="IPR018079">
    <property type="entry name" value="Ribosomal_uS4_CS"/>
</dbReference>
<dbReference type="GO" id="GO:0006412">
    <property type="term" value="P:translation"/>
    <property type="evidence" value="ECO:0007669"/>
    <property type="project" value="UniProtKB-UniRule"/>
</dbReference>
<dbReference type="InterPro" id="IPR036986">
    <property type="entry name" value="S4_RNA-bd_sf"/>
</dbReference>
<evidence type="ECO:0000256" key="1">
    <source>
        <dbReference type="ARBA" id="ARBA00003866"/>
    </source>
</evidence>
<dbReference type="PANTHER" id="PTHR11831:SF4">
    <property type="entry name" value="SMALL RIBOSOMAL SUBUNIT PROTEIN US4M"/>
    <property type="match status" value="1"/>
</dbReference>
<dbReference type="SUPFAM" id="SSF55174">
    <property type="entry name" value="Alpha-L RNA-binding motif"/>
    <property type="match status" value="1"/>
</dbReference>
<organism evidence="13 14">
    <name type="scientific">Candidatus Thermofonsia Clade 3 bacterium</name>
    <dbReference type="NCBI Taxonomy" id="2364212"/>
    <lineage>
        <taxon>Bacteria</taxon>
        <taxon>Bacillati</taxon>
        <taxon>Chloroflexota</taxon>
        <taxon>Candidatus Thermofontia</taxon>
        <taxon>Candidatus Thermofonsia Clade 3</taxon>
    </lineage>
</organism>
<evidence type="ECO:0000256" key="2">
    <source>
        <dbReference type="ARBA" id="ARBA00007465"/>
    </source>
</evidence>
<evidence type="ECO:0000256" key="6">
    <source>
        <dbReference type="ARBA" id="ARBA00023274"/>
    </source>
</evidence>
<dbReference type="NCBIfam" id="TIGR01017">
    <property type="entry name" value="rpsD_bact"/>
    <property type="match status" value="1"/>
</dbReference>
<dbReference type="FunFam" id="3.10.290.10:FF:000001">
    <property type="entry name" value="30S ribosomal protein S4"/>
    <property type="match status" value="1"/>
</dbReference>
<dbReference type="SMART" id="SM01390">
    <property type="entry name" value="Ribosomal_S4"/>
    <property type="match status" value="1"/>
</dbReference>
<keyword evidence="3 9" id="KW-0699">rRNA-binding</keyword>
<dbReference type="Pfam" id="PF01479">
    <property type="entry name" value="S4"/>
    <property type="match status" value="1"/>
</dbReference>
<dbReference type="InterPro" id="IPR005709">
    <property type="entry name" value="Ribosomal_uS4_bac-type"/>
</dbReference>
<protein>
    <recommendedName>
        <fullName evidence="8 9">Small ribosomal subunit protein uS4</fullName>
    </recommendedName>
</protein>
<evidence type="ECO:0000256" key="5">
    <source>
        <dbReference type="ARBA" id="ARBA00022980"/>
    </source>
</evidence>
<dbReference type="GO" id="GO:0015935">
    <property type="term" value="C:small ribosomal subunit"/>
    <property type="evidence" value="ECO:0007669"/>
    <property type="project" value="InterPro"/>
</dbReference>
<feature type="domain" description="Small ribosomal subunit protein uS4 N-terminal" evidence="12">
    <location>
        <begin position="3"/>
        <end position="101"/>
    </location>
</feature>
<dbReference type="InterPro" id="IPR002942">
    <property type="entry name" value="S4_RNA-bd"/>
</dbReference>
<evidence type="ECO:0000313" key="14">
    <source>
        <dbReference type="Proteomes" id="UP000230790"/>
    </source>
</evidence>
<evidence type="ECO:0000256" key="3">
    <source>
        <dbReference type="ARBA" id="ARBA00022730"/>
    </source>
</evidence>
<evidence type="ECO:0000256" key="9">
    <source>
        <dbReference type="HAMAP-Rule" id="MF_01306"/>
    </source>
</evidence>
<comment type="function">
    <text evidence="1 9">One of the primary rRNA binding proteins, it binds directly to 16S rRNA where it nucleates assembly of the body of the 30S subunit.</text>
</comment>
<dbReference type="PROSITE" id="PS00632">
    <property type="entry name" value="RIBOSOMAL_S4"/>
    <property type="match status" value="1"/>
</dbReference>
<dbReference type="InterPro" id="IPR022801">
    <property type="entry name" value="Ribosomal_uS4"/>
</dbReference>
<dbReference type="FunFam" id="1.10.1050.10:FF:000001">
    <property type="entry name" value="30S ribosomal protein S4"/>
    <property type="match status" value="1"/>
</dbReference>
<evidence type="ECO:0000259" key="12">
    <source>
        <dbReference type="SMART" id="SM01390"/>
    </source>
</evidence>
<feature type="domain" description="RNA-binding S4" evidence="11">
    <location>
        <begin position="102"/>
        <end position="159"/>
    </location>
</feature>
<evidence type="ECO:0000256" key="7">
    <source>
        <dbReference type="ARBA" id="ARBA00025813"/>
    </source>
</evidence>
<comment type="similarity">
    <text evidence="2 9 10">Belongs to the universal ribosomal protein uS4 family.</text>
</comment>
<evidence type="ECO:0000256" key="4">
    <source>
        <dbReference type="ARBA" id="ARBA00022884"/>
    </source>
</evidence>
<comment type="caution">
    <text evidence="13">The sequence shown here is derived from an EMBL/GenBank/DDBJ whole genome shotgun (WGS) entry which is preliminary data.</text>
</comment>
<dbReference type="HAMAP" id="MF_01306_B">
    <property type="entry name" value="Ribosomal_uS4_B"/>
    <property type="match status" value="1"/>
</dbReference>